<reference evidence="1" key="1">
    <citation type="submission" date="2021-01" db="EMBL/GenBank/DDBJ databases">
        <authorList>
            <person name="Corre E."/>
            <person name="Pelletier E."/>
            <person name="Niang G."/>
            <person name="Scheremetjew M."/>
            <person name="Finn R."/>
            <person name="Kale V."/>
            <person name="Holt S."/>
            <person name="Cochrane G."/>
            <person name="Meng A."/>
            <person name="Brown T."/>
            <person name="Cohen L."/>
        </authorList>
    </citation>
    <scope>NUCLEOTIDE SEQUENCE</scope>
    <source>
        <strain evidence="1">CCMP2084</strain>
    </source>
</reference>
<organism evidence="1">
    <name type="scientific">Attheya septentrionalis</name>
    <dbReference type="NCBI Taxonomy" id="420275"/>
    <lineage>
        <taxon>Eukaryota</taxon>
        <taxon>Sar</taxon>
        <taxon>Stramenopiles</taxon>
        <taxon>Ochrophyta</taxon>
        <taxon>Bacillariophyta</taxon>
        <taxon>Coscinodiscophyceae</taxon>
        <taxon>Chaetocerotophycidae</taxon>
        <taxon>Chaetocerotales</taxon>
        <taxon>Attheyaceae</taxon>
        <taxon>Attheya</taxon>
    </lineage>
</organism>
<protein>
    <recommendedName>
        <fullName evidence="2">Calmodulin-lysine N-methyltransferase</fullName>
    </recommendedName>
</protein>
<dbReference type="PANTHER" id="PTHR14614">
    <property type="entry name" value="HEPATOCELLULAR CARCINOMA-ASSOCIATED ANTIGEN"/>
    <property type="match status" value="1"/>
</dbReference>
<evidence type="ECO:0000313" key="1">
    <source>
        <dbReference type="EMBL" id="CAD9817261.1"/>
    </source>
</evidence>
<gene>
    <name evidence="1" type="ORF">ASEP1449_LOCUS9093</name>
</gene>
<dbReference type="EMBL" id="HBHQ01013668">
    <property type="protein sequence ID" value="CAD9817261.1"/>
    <property type="molecule type" value="Transcribed_RNA"/>
</dbReference>
<dbReference type="Pfam" id="PF10294">
    <property type="entry name" value="Methyltransf_16"/>
    <property type="match status" value="1"/>
</dbReference>
<proteinExistence type="predicted"/>
<dbReference type="PANTHER" id="PTHR14614:SF109">
    <property type="entry name" value="RIBOSOMAL LYSINE N-METHYLTRANSFERASE 5"/>
    <property type="match status" value="1"/>
</dbReference>
<dbReference type="SUPFAM" id="SSF53335">
    <property type="entry name" value="S-adenosyl-L-methionine-dependent methyltransferases"/>
    <property type="match status" value="1"/>
</dbReference>
<dbReference type="InterPro" id="IPR019410">
    <property type="entry name" value="Methyltransf_16"/>
</dbReference>
<sequence length="286" mass="31124">MGFMFEGMEPTRTQTLEFSPAAGGGGESVVEIELNAIDNDPGAVQSGHYLWPGASSMVQFLVDIMYSSEINSSANVDSISKSREILSSLSVGSILELGAGCGLVGLASLQLWGSNNTGSPGSSLKQVVFTDHDPGTLKRASDNYEATQKKRQRKNRTDGAVLQNNDELKVAFESLSWGDEADAVRLKSQLVEDGGFDLILGSDLIYCCEVVRPLLQTASSLLNKESAFFLSQSFAYDPETEDEMDQACHDLGLKRTILLDSSDKGNQHYQKQISGFLKIQVFEWSQ</sequence>
<dbReference type="AlphaFoldDB" id="A0A7S2XNK7"/>
<accession>A0A7S2XNK7</accession>
<dbReference type="InterPro" id="IPR029063">
    <property type="entry name" value="SAM-dependent_MTases_sf"/>
</dbReference>
<evidence type="ECO:0008006" key="2">
    <source>
        <dbReference type="Google" id="ProtNLM"/>
    </source>
</evidence>
<name>A0A7S2XNK7_9STRA</name>
<dbReference type="Gene3D" id="3.40.50.150">
    <property type="entry name" value="Vaccinia Virus protein VP39"/>
    <property type="match status" value="1"/>
</dbReference>